<evidence type="ECO:0000313" key="3">
    <source>
        <dbReference type="Proteomes" id="UP000827892"/>
    </source>
</evidence>
<gene>
    <name evidence="2" type="ORF">L3Y34_018060</name>
</gene>
<keyword evidence="1" id="KW-0812">Transmembrane</keyword>
<proteinExistence type="predicted"/>
<protein>
    <submittedName>
        <fullName evidence="2">Uncharacterized protein</fullName>
    </submittedName>
</protein>
<dbReference type="Proteomes" id="UP000827892">
    <property type="component" value="Chromosome II"/>
</dbReference>
<dbReference type="AlphaFoldDB" id="A0AAE9IU53"/>
<sequence>MRDCKIKTIQFSKTISIFIVPSMEKRVLKYTIFVFLLMSQNETDLFFFLPLTLLSVQFYCLVVFGDEIFEQLVRDFQNFVVIFLINKARHFETATLRSQSV</sequence>
<feature type="transmembrane region" description="Helical" evidence="1">
    <location>
        <begin position="45"/>
        <end position="64"/>
    </location>
</feature>
<reference evidence="2 3" key="1">
    <citation type="submission" date="2022-05" db="EMBL/GenBank/DDBJ databases">
        <title>Chromosome-level reference genomes for two strains of Caenorhabditis briggsae: an improved platform for comparative genomics.</title>
        <authorList>
            <person name="Stevens L."/>
            <person name="Andersen E.C."/>
        </authorList>
    </citation>
    <scope>NUCLEOTIDE SEQUENCE [LARGE SCALE GENOMIC DNA]</scope>
    <source>
        <strain evidence="2">QX1410_ONT</strain>
        <tissue evidence="2">Whole-organism</tissue>
    </source>
</reference>
<accession>A0AAE9IU53</accession>
<organism evidence="2 3">
    <name type="scientific">Caenorhabditis briggsae</name>
    <dbReference type="NCBI Taxonomy" id="6238"/>
    <lineage>
        <taxon>Eukaryota</taxon>
        <taxon>Metazoa</taxon>
        <taxon>Ecdysozoa</taxon>
        <taxon>Nematoda</taxon>
        <taxon>Chromadorea</taxon>
        <taxon>Rhabditida</taxon>
        <taxon>Rhabditina</taxon>
        <taxon>Rhabditomorpha</taxon>
        <taxon>Rhabditoidea</taxon>
        <taxon>Rhabditidae</taxon>
        <taxon>Peloderinae</taxon>
        <taxon>Caenorhabditis</taxon>
    </lineage>
</organism>
<name>A0AAE9IU53_CAEBR</name>
<evidence type="ECO:0000256" key="1">
    <source>
        <dbReference type="SAM" id="Phobius"/>
    </source>
</evidence>
<keyword evidence="1" id="KW-0472">Membrane</keyword>
<evidence type="ECO:0000313" key="2">
    <source>
        <dbReference type="EMBL" id="ULU05875.1"/>
    </source>
</evidence>
<keyword evidence="1" id="KW-1133">Transmembrane helix</keyword>
<dbReference type="EMBL" id="CP090892">
    <property type="protein sequence ID" value="ULU05875.1"/>
    <property type="molecule type" value="Genomic_DNA"/>
</dbReference>